<keyword evidence="4 7" id="KW-0472">Membrane</keyword>
<comment type="function">
    <text evidence="7">Functions as a peptidoglycan terminase that cleaves nascent peptidoglycan strands endolytically to terminate their elongation.</text>
</comment>
<comment type="caution">
    <text evidence="8">The sequence shown here is derived from an EMBL/GenBank/DDBJ whole genome shotgun (WGS) entry which is preliminary data.</text>
</comment>
<organism evidence="8 9">
    <name type="scientific">Pseudoalteromonas luteoviolacea S4054</name>
    <dbReference type="NCBI Taxonomy" id="1129367"/>
    <lineage>
        <taxon>Bacteria</taxon>
        <taxon>Pseudomonadati</taxon>
        <taxon>Pseudomonadota</taxon>
        <taxon>Gammaproteobacteria</taxon>
        <taxon>Alteromonadales</taxon>
        <taxon>Pseudoalteromonadaceae</taxon>
        <taxon>Pseudoalteromonas</taxon>
    </lineage>
</organism>
<dbReference type="RefSeq" id="WP_046358595.1">
    <property type="nucleotide sequence ID" value="NZ_AUXW01000209.1"/>
</dbReference>
<dbReference type="PANTHER" id="PTHR30518:SF2">
    <property type="entry name" value="ENDOLYTIC MUREIN TRANSGLYCOSYLASE"/>
    <property type="match status" value="1"/>
</dbReference>
<protein>
    <recommendedName>
        <fullName evidence="7">Endolytic murein transglycosylase</fullName>
        <ecNumber evidence="7">4.2.2.29</ecNumber>
    </recommendedName>
    <alternativeName>
        <fullName evidence="7">Peptidoglycan lytic transglycosylase</fullName>
    </alternativeName>
    <alternativeName>
        <fullName evidence="7">Peptidoglycan polymerization terminase</fullName>
    </alternativeName>
</protein>
<evidence type="ECO:0000256" key="3">
    <source>
        <dbReference type="ARBA" id="ARBA00022989"/>
    </source>
</evidence>
<dbReference type="PATRIC" id="fig|1129367.4.peg.5349"/>
<dbReference type="EC" id="4.2.2.29" evidence="7"/>
<comment type="similarity">
    <text evidence="7">Belongs to the transglycosylase MltG family.</text>
</comment>
<evidence type="ECO:0000256" key="7">
    <source>
        <dbReference type="HAMAP-Rule" id="MF_02065"/>
    </source>
</evidence>
<dbReference type="GO" id="GO:0071555">
    <property type="term" value="P:cell wall organization"/>
    <property type="evidence" value="ECO:0007669"/>
    <property type="project" value="UniProtKB-KW"/>
</dbReference>
<dbReference type="EMBL" id="AUXW01000209">
    <property type="protein sequence ID" value="KKE80813.1"/>
    <property type="molecule type" value="Genomic_DNA"/>
</dbReference>
<evidence type="ECO:0000256" key="1">
    <source>
        <dbReference type="ARBA" id="ARBA00022475"/>
    </source>
</evidence>
<dbReference type="AlphaFoldDB" id="A0A0F6A439"/>
<dbReference type="Pfam" id="PF02618">
    <property type="entry name" value="YceG"/>
    <property type="match status" value="1"/>
</dbReference>
<evidence type="ECO:0000256" key="2">
    <source>
        <dbReference type="ARBA" id="ARBA00022692"/>
    </source>
</evidence>
<keyword evidence="1 7" id="KW-1003">Cell membrane</keyword>
<dbReference type="InterPro" id="IPR003770">
    <property type="entry name" value="MLTG-like"/>
</dbReference>
<dbReference type="PANTHER" id="PTHR30518">
    <property type="entry name" value="ENDOLYTIC MUREIN TRANSGLYCOSYLASE"/>
    <property type="match status" value="1"/>
</dbReference>
<comment type="catalytic activity">
    <reaction evidence="7">
        <text>a peptidoglycan chain = a peptidoglycan chain with N-acetyl-1,6-anhydromuramyl-[peptide] at the reducing end + a peptidoglycan chain with N-acetylglucosamine at the non-reducing end.</text>
        <dbReference type="EC" id="4.2.2.29"/>
    </reaction>
</comment>
<keyword evidence="5 7" id="KW-0456">Lyase</keyword>
<comment type="subcellular location">
    <subcellularLocation>
        <location evidence="7">Cell inner membrane</location>
        <topology evidence="7">Single-pass membrane protein</topology>
    </subcellularLocation>
</comment>
<keyword evidence="6 7" id="KW-0961">Cell wall biogenesis/degradation</keyword>
<dbReference type="Proteomes" id="UP000033434">
    <property type="component" value="Unassembled WGS sequence"/>
</dbReference>
<name>A0A0F6A439_9GAMM</name>
<dbReference type="CDD" id="cd08010">
    <property type="entry name" value="MltG_like"/>
    <property type="match status" value="1"/>
</dbReference>
<accession>A0A0F6A439</accession>
<keyword evidence="7" id="KW-0997">Cell inner membrane</keyword>
<dbReference type="GO" id="GO:0005886">
    <property type="term" value="C:plasma membrane"/>
    <property type="evidence" value="ECO:0007669"/>
    <property type="project" value="UniProtKB-SubCell"/>
</dbReference>
<evidence type="ECO:0000313" key="8">
    <source>
        <dbReference type="EMBL" id="KKE80813.1"/>
    </source>
</evidence>
<reference evidence="8 9" key="1">
    <citation type="journal article" date="2015" name="BMC Genomics">
        <title>Genome mining reveals unlocked bioactive potential of marine Gram-negative bacteria.</title>
        <authorList>
            <person name="Machado H."/>
            <person name="Sonnenschein E.C."/>
            <person name="Melchiorsen J."/>
            <person name="Gram L."/>
        </authorList>
    </citation>
    <scope>NUCLEOTIDE SEQUENCE [LARGE SCALE GENOMIC DNA]</scope>
    <source>
        <strain evidence="8 9">S4054</strain>
    </source>
</reference>
<dbReference type="GO" id="GO:0009252">
    <property type="term" value="P:peptidoglycan biosynthetic process"/>
    <property type="evidence" value="ECO:0007669"/>
    <property type="project" value="UniProtKB-UniRule"/>
</dbReference>
<dbReference type="NCBIfam" id="TIGR00247">
    <property type="entry name" value="endolytic transglycosylase MltG"/>
    <property type="match status" value="1"/>
</dbReference>
<evidence type="ECO:0000256" key="5">
    <source>
        <dbReference type="ARBA" id="ARBA00023239"/>
    </source>
</evidence>
<evidence type="ECO:0000313" key="9">
    <source>
        <dbReference type="Proteomes" id="UP000033434"/>
    </source>
</evidence>
<gene>
    <name evidence="7" type="primary">mltG</name>
    <name evidence="8" type="ORF">N479_03820</name>
</gene>
<proteinExistence type="inferred from homology"/>
<feature type="site" description="Important for catalytic activity" evidence="7">
    <location>
        <position position="210"/>
    </location>
</feature>
<feature type="transmembrane region" description="Helical" evidence="7">
    <location>
        <begin position="6"/>
        <end position="24"/>
    </location>
</feature>
<dbReference type="Gene3D" id="3.30.160.60">
    <property type="entry name" value="Classic Zinc Finger"/>
    <property type="match status" value="1"/>
</dbReference>
<keyword evidence="2 7" id="KW-0812">Transmembrane</keyword>
<keyword evidence="3 7" id="KW-1133">Transmembrane helix</keyword>
<dbReference type="GO" id="GO:0008932">
    <property type="term" value="F:lytic endotransglycosylase activity"/>
    <property type="evidence" value="ECO:0007669"/>
    <property type="project" value="UniProtKB-UniRule"/>
</dbReference>
<evidence type="ECO:0000256" key="4">
    <source>
        <dbReference type="ARBA" id="ARBA00023136"/>
    </source>
</evidence>
<evidence type="ECO:0000256" key="6">
    <source>
        <dbReference type="ARBA" id="ARBA00023316"/>
    </source>
</evidence>
<dbReference type="HAMAP" id="MF_02065">
    <property type="entry name" value="MltG"/>
    <property type="match status" value="1"/>
</dbReference>
<sequence length="327" mass="37740">MIRVLLWIAAVIFMSAFFGVYHFLEPLRSETLKLTEEYTEIPQGETFTSLCAKWQSQQALVSCLPYKFYSKLYPQKFTLKAGIYKLKNMTVVSAIEKINLGEKADFTFTIIEGDTYKTVVKNLQNSAFLIFDIEDTESARFTQFGNNHPEGWLYPDTYHYEGATRASALINRAHQKMKTVLSEAWDKRDKNLPLKTQYEALILASIIEKESGEAAERDIISSVFHNRLNKGMRLQTDPTVIYGLGERFDGDIKRSHLREYTPYNTYRIDRFPPTPIAMPSHDALIAAVQPAQTDYFYFVSKGNGEHHFSKSLKEHNRAVRKYILNQK</sequence>